<dbReference type="Pfam" id="PF06026">
    <property type="entry name" value="Rib_5-P_isom_A"/>
    <property type="match status" value="1"/>
</dbReference>
<dbReference type="PANTHER" id="PTHR11934:SF0">
    <property type="entry name" value="RIBOSE-5-PHOSPHATE ISOMERASE"/>
    <property type="match status" value="1"/>
</dbReference>
<evidence type="ECO:0000256" key="8">
    <source>
        <dbReference type="ARBA" id="ARBA00032273"/>
    </source>
</evidence>
<organism evidence="9 10">
    <name type="scientific">Nadsonia fulvescens var. elongata DSM 6958</name>
    <dbReference type="NCBI Taxonomy" id="857566"/>
    <lineage>
        <taxon>Eukaryota</taxon>
        <taxon>Fungi</taxon>
        <taxon>Dikarya</taxon>
        <taxon>Ascomycota</taxon>
        <taxon>Saccharomycotina</taxon>
        <taxon>Dipodascomycetes</taxon>
        <taxon>Dipodascales</taxon>
        <taxon>Dipodascales incertae sedis</taxon>
        <taxon>Nadsonia</taxon>
    </lineage>
</organism>
<dbReference type="Gene3D" id="3.30.70.260">
    <property type="match status" value="1"/>
</dbReference>
<dbReference type="InterPro" id="IPR037171">
    <property type="entry name" value="NagB/RpiA_transferase-like"/>
</dbReference>
<evidence type="ECO:0000256" key="4">
    <source>
        <dbReference type="ARBA" id="ARBA00011959"/>
    </source>
</evidence>
<evidence type="ECO:0000256" key="2">
    <source>
        <dbReference type="ARBA" id="ARBA00004988"/>
    </source>
</evidence>
<dbReference type="InterPro" id="IPR004788">
    <property type="entry name" value="Ribose5P_isomerase_type_A"/>
</dbReference>
<dbReference type="Gene3D" id="3.40.50.1360">
    <property type="match status" value="1"/>
</dbReference>
<protein>
    <recommendedName>
        <fullName evidence="5">Ribose-5-phosphate isomerase</fullName>
        <ecNumber evidence="4">5.3.1.6</ecNumber>
    </recommendedName>
    <alternativeName>
        <fullName evidence="8">D-ribose-5-phosphate ketol-isomerase</fullName>
    </alternativeName>
    <alternativeName>
        <fullName evidence="7">Phosphoriboisomerase</fullName>
    </alternativeName>
</protein>
<dbReference type="CDD" id="cd01398">
    <property type="entry name" value="RPI_A"/>
    <property type="match status" value="1"/>
</dbReference>
<comment type="catalytic activity">
    <reaction evidence="1">
        <text>aldehydo-D-ribose 5-phosphate = D-ribulose 5-phosphate</text>
        <dbReference type="Rhea" id="RHEA:14657"/>
        <dbReference type="ChEBI" id="CHEBI:58121"/>
        <dbReference type="ChEBI" id="CHEBI:58273"/>
        <dbReference type="EC" id="5.3.1.6"/>
    </reaction>
</comment>
<evidence type="ECO:0000256" key="1">
    <source>
        <dbReference type="ARBA" id="ARBA00001713"/>
    </source>
</evidence>
<dbReference type="STRING" id="857566.A0A1E3PEF2"/>
<dbReference type="Proteomes" id="UP000095009">
    <property type="component" value="Unassembled WGS sequence"/>
</dbReference>
<dbReference type="GO" id="GO:0006014">
    <property type="term" value="P:D-ribose metabolic process"/>
    <property type="evidence" value="ECO:0007669"/>
    <property type="project" value="TreeGrafter"/>
</dbReference>
<dbReference type="GO" id="GO:0005737">
    <property type="term" value="C:cytoplasm"/>
    <property type="evidence" value="ECO:0007669"/>
    <property type="project" value="TreeGrafter"/>
</dbReference>
<keyword evidence="6 9" id="KW-0413">Isomerase</keyword>
<proteinExistence type="inferred from homology"/>
<name>A0A1E3PEF2_9ASCO</name>
<comment type="pathway">
    <text evidence="2">Carbohydrate degradation; pentose phosphate pathway; D-ribose 5-phosphate from D-ribulose 5-phosphate (non-oxidative stage): step 1/1.</text>
</comment>
<dbReference type="NCBIfam" id="TIGR00021">
    <property type="entry name" value="rpiA"/>
    <property type="match status" value="1"/>
</dbReference>
<dbReference type="SUPFAM" id="SSF100950">
    <property type="entry name" value="NagB/RpiA/CoA transferase-like"/>
    <property type="match status" value="1"/>
</dbReference>
<dbReference type="GO" id="GO:0004751">
    <property type="term" value="F:ribose-5-phosphate isomerase activity"/>
    <property type="evidence" value="ECO:0007669"/>
    <property type="project" value="UniProtKB-EC"/>
</dbReference>
<evidence type="ECO:0000256" key="5">
    <source>
        <dbReference type="ARBA" id="ARBA00019150"/>
    </source>
</evidence>
<dbReference type="EMBL" id="KV454415">
    <property type="protein sequence ID" value="ODQ63267.1"/>
    <property type="molecule type" value="Genomic_DNA"/>
</dbReference>
<accession>A0A1E3PEF2</accession>
<dbReference type="OrthoDB" id="1555531at2759"/>
<dbReference type="SUPFAM" id="SSF75445">
    <property type="entry name" value="D-ribose-5-phosphate isomerase (RpiA), lid domain"/>
    <property type="match status" value="1"/>
</dbReference>
<reference evidence="9 10" key="1">
    <citation type="journal article" date="2016" name="Proc. Natl. Acad. Sci. U.S.A.">
        <title>Comparative genomics of biotechnologically important yeasts.</title>
        <authorList>
            <person name="Riley R."/>
            <person name="Haridas S."/>
            <person name="Wolfe K.H."/>
            <person name="Lopes M.R."/>
            <person name="Hittinger C.T."/>
            <person name="Goeker M."/>
            <person name="Salamov A.A."/>
            <person name="Wisecaver J.H."/>
            <person name="Long T.M."/>
            <person name="Calvey C.H."/>
            <person name="Aerts A.L."/>
            <person name="Barry K.W."/>
            <person name="Choi C."/>
            <person name="Clum A."/>
            <person name="Coughlan A.Y."/>
            <person name="Deshpande S."/>
            <person name="Douglass A.P."/>
            <person name="Hanson S.J."/>
            <person name="Klenk H.-P."/>
            <person name="LaButti K.M."/>
            <person name="Lapidus A."/>
            <person name="Lindquist E.A."/>
            <person name="Lipzen A.M."/>
            <person name="Meier-Kolthoff J.P."/>
            <person name="Ohm R.A."/>
            <person name="Otillar R.P."/>
            <person name="Pangilinan J.L."/>
            <person name="Peng Y."/>
            <person name="Rokas A."/>
            <person name="Rosa C.A."/>
            <person name="Scheuner C."/>
            <person name="Sibirny A.A."/>
            <person name="Slot J.C."/>
            <person name="Stielow J.B."/>
            <person name="Sun H."/>
            <person name="Kurtzman C.P."/>
            <person name="Blackwell M."/>
            <person name="Grigoriev I.V."/>
            <person name="Jeffries T.W."/>
        </authorList>
    </citation>
    <scope>NUCLEOTIDE SEQUENCE [LARGE SCALE GENOMIC DNA]</scope>
    <source>
        <strain evidence="9 10">DSM 6958</strain>
    </source>
</reference>
<evidence type="ECO:0000256" key="7">
    <source>
        <dbReference type="ARBA" id="ARBA00029734"/>
    </source>
</evidence>
<evidence type="ECO:0000256" key="6">
    <source>
        <dbReference type="ARBA" id="ARBA00023235"/>
    </source>
</evidence>
<evidence type="ECO:0000313" key="9">
    <source>
        <dbReference type="EMBL" id="ODQ63267.1"/>
    </source>
</evidence>
<dbReference type="AlphaFoldDB" id="A0A1E3PEF2"/>
<sequence>MSTLSSLEEAKKSAAYRAVDEHFPKNSKVVGIGSGSTVIYAVERIGQRDDVKDVIFVPTGFQSKQLIIENGLRLGCIEEYGVGDLDITFDGADEVDPSLNCIKGGGGCLFQEKLVASCAKKFVLVADYTKQSTALGFKWIQGIPIEVSPLAAKKVESDLFRLGAKSVTWRSGGKSKAGPAVTDNGNFILDTYFGPVEAKDVDALDKAIKLLVGVIETGLFNIADIAYFGGSDGSVTVWNRGTPQ</sequence>
<dbReference type="UniPathway" id="UPA00115">
    <property type="reaction ID" value="UER00412"/>
</dbReference>
<comment type="similarity">
    <text evidence="3">Belongs to the ribose 5-phosphate isomerase family.</text>
</comment>
<dbReference type="GO" id="GO:0009052">
    <property type="term" value="P:pentose-phosphate shunt, non-oxidative branch"/>
    <property type="evidence" value="ECO:0007669"/>
    <property type="project" value="InterPro"/>
</dbReference>
<keyword evidence="10" id="KW-1185">Reference proteome</keyword>
<dbReference type="EC" id="5.3.1.6" evidence="4"/>
<gene>
    <name evidence="9" type="ORF">NADFUDRAFT_44179</name>
</gene>
<evidence type="ECO:0000256" key="3">
    <source>
        <dbReference type="ARBA" id="ARBA00008088"/>
    </source>
</evidence>
<dbReference type="FunFam" id="3.40.50.1360:FF:000014">
    <property type="entry name" value="Ribose 5-phosphate isomerase"/>
    <property type="match status" value="1"/>
</dbReference>
<evidence type="ECO:0000313" key="10">
    <source>
        <dbReference type="Proteomes" id="UP000095009"/>
    </source>
</evidence>
<dbReference type="PANTHER" id="PTHR11934">
    <property type="entry name" value="RIBOSE-5-PHOSPHATE ISOMERASE"/>
    <property type="match status" value="1"/>
</dbReference>